<dbReference type="RefSeq" id="WP_271713421.1">
    <property type="nucleotide sequence ID" value="NZ_AP024169.1"/>
</dbReference>
<name>A0A7R7ENY2_9FIRM</name>
<protein>
    <submittedName>
        <fullName evidence="1">Uncharacterized protein</fullName>
    </submittedName>
</protein>
<accession>A0A7R7ENY2</accession>
<dbReference type="AlphaFoldDB" id="A0A7R7ENY2"/>
<proteinExistence type="predicted"/>
<dbReference type="Proteomes" id="UP000595897">
    <property type="component" value="Chromosome"/>
</dbReference>
<evidence type="ECO:0000313" key="2">
    <source>
        <dbReference type="Proteomes" id="UP000595897"/>
    </source>
</evidence>
<gene>
    <name evidence="1" type="ORF">bsdtb5_36650</name>
</gene>
<sequence length="108" mass="12424">MTDNISIENTFLKKIMQDIKCKRSEENINLFFNEVAMNAHFVCIAKISEVPKSTKDGKNKFINNADLDLQVVTSDDGKIYYTAFSDIIELKKYNDDDKFNIAVLNFES</sequence>
<reference evidence="1 2" key="1">
    <citation type="submission" date="2020-11" db="EMBL/GenBank/DDBJ databases">
        <title>Draft genome sequencing of a Lachnospiraceae strain isolated from anoxic soil subjected to BSD treatment.</title>
        <authorList>
            <person name="Uek A."/>
            <person name="Tonouchi A."/>
        </authorList>
    </citation>
    <scope>NUCLEOTIDE SEQUENCE [LARGE SCALE GENOMIC DNA]</scope>
    <source>
        <strain evidence="1 2">TB5</strain>
    </source>
</reference>
<dbReference type="EMBL" id="AP024169">
    <property type="protein sequence ID" value="BCN32370.1"/>
    <property type="molecule type" value="Genomic_DNA"/>
</dbReference>
<dbReference type="KEGG" id="ahb:bsdtb5_36650"/>
<evidence type="ECO:0000313" key="1">
    <source>
        <dbReference type="EMBL" id="BCN32370.1"/>
    </source>
</evidence>
<keyword evidence="2" id="KW-1185">Reference proteome</keyword>
<organism evidence="1 2">
    <name type="scientific">Anaeromicropila herbilytica</name>
    <dbReference type="NCBI Taxonomy" id="2785025"/>
    <lineage>
        <taxon>Bacteria</taxon>
        <taxon>Bacillati</taxon>
        <taxon>Bacillota</taxon>
        <taxon>Clostridia</taxon>
        <taxon>Lachnospirales</taxon>
        <taxon>Lachnospiraceae</taxon>
        <taxon>Anaeromicropila</taxon>
    </lineage>
</organism>